<dbReference type="PROSITE" id="PS50110">
    <property type="entry name" value="RESPONSE_REGULATORY"/>
    <property type="match status" value="1"/>
</dbReference>
<name>A0A4S4B2R3_9RHOO</name>
<organism evidence="3 4">
    <name type="scientific">Pseudothauera nasutitermitis</name>
    <dbReference type="NCBI Taxonomy" id="2565930"/>
    <lineage>
        <taxon>Bacteria</taxon>
        <taxon>Pseudomonadati</taxon>
        <taxon>Pseudomonadota</taxon>
        <taxon>Betaproteobacteria</taxon>
        <taxon>Rhodocyclales</taxon>
        <taxon>Zoogloeaceae</taxon>
        <taxon>Pseudothauera</taxon>
    </lineage>
</organism>
<dbReference type="SUPFAM" id="SSF52172">
    <property type="entry name" value="CheY-like"/>
    <property type="match status" value="1"/>
</dbReference>
<dbReference type="InterPro" id="IPR011006">
    <property type="entry name" value="CheY-like_superfamily"/>
</dbReference>
<dbReference type="Proteomes" id="UP000308430">
    <property type="component" value="Unassembled WGS sequence"/>
</dbReference>
<keyword evidence="1" id="KW-0597">Phosphoprotein</keyword>
<dbReference type="GO" id="GO:0000160">
    <property type="term" value="P:phosphorelay signal transduction system"/>
    <property type="evidence" value="ECO:0007669"/>
    <property type="project" value="InterPro"/>
</dbReference>
<comment type="caution">
    <text evidence="3">The sequence shown here is derived from an EMBL/GenBank/DDBJ whole genome shotgun (WGS) entry which is preliminary data.</text>
</comment>
<dbReference type="RefSeq" id="WP_136346347.1">
    <property type="nucleotide sequence ID" value="NZ_SSOC01000001.1"/>
</dbReference>
<sequence length="540" mass="59201">MASVTEYAGKRLLIIDDMPEMRSSLRSQATSIGFQKVTACGHLREALDALRQTPFDIILCDYYLGSGTNGQQFLEYLRTRRMIPRSTLFIMITAEKNHDAVITAAECMPDDYLLKPFTAELFKTRVERLLDRKARLAEIDAMQDKGRWAEVIATCDEIISARDRYQVDAMRIKGNALIQSGRHEEAAAYYRKINDMRPLPWARLGLSRALRETGKLDEAREQLTTLIAEAPHLMAAYDLLGHIHAAEGDSAAALQVLDDASRRSPHSLARLRAIAEVAESAGDFERVEKSLSQVVDKTRNTPLRETSDFARLGSALTATGQADKALAVVDEAREAFRGEAENPALAAVEAIAHHSLGNPAKAEAALERALQGGDLGLLPASAMLTLAQACLDSGRADQGQALLKQVVQTNPEAKDVHARVTSLMERHGSADQARKLVADSVEEVIQLNNDAVRFGKEGRIGEAAEMLTAAANRLPGNLQIVANAAYALLVALLANGHDADKLREAERFRQAVRERAPNHRKLADIDALWARLAARQNALE</sequence>
<dbReference type="GO" id="GO:0042802">
    <property type="term" value="F:identical protein binding"/>
    <property type="evidence" value="ECO:0007669"/>
    <property type="project" value="InterPro"/>
</dbReference>
<evidence type="ECO:0000313" key="4">
    <source>
        <dbReference type="Proteomes" id="UP000308430"/>
    </source>
</evidence>
<keyword evidence="4" id="KW-1185">Reference proteome</keyword>
<dbReference type="InterPro" id="IPR052048">
    <property type="entry name" value="ST_Response_Regulator"/>
</dbReference>
<dbReference type="SMART" id="SM00448">
    <property type="entry name" value="REC"/>
    <property type="match status" value="1"/>
</dbReference>
<reference evidence="3 4" key="1">
    <citation type="submission" date="2019-04" db="EMBL/GenBank/DDBJ databases">
        <title>Azoarcus nasutitermitis sp. nov. isolated from termite nest.</title>
        <authorList>
            <person name="Lin S.-Y."/>
            <person name="Hameed A."/>
            <person name="Hsu Y.-H."/>
            <person name="Young C.-C."/>
        </authorList>
    </citation>
    <scope>NUCLEOTIDE SEQUENCE [LARGE SCALE GENOMIC DNA]</scope>
    <source>
        <strain evidence="3 4">CC-YHH838</strain>
    </source>
</reference>
<dbReference type="PANTHER" id="PTHR43228:SF1">
    <property type="entry name" value="TWO-COMPONENT RESPONSE REGULATOR ARR22"/>
    <property type="match status" value="1"/>
</dbReference>
<dbReference type="EMBL" id="SSOC01000001">
    <property type="protein sequence ID" value="THF66938.1"/>
    <property type="molecule type" value="Genomic_DNA"/>
</dbReference>
<dbReference type="InterPro" id="IPR001789">
    <property type="entry name" value="Sig_transdc_resp-reg_receiver"/>
</dbReference>
<gene>
    <name evidence="3" type="ORF">E6C76_00655</name>
</gene>
<feature type="modified residue" description="4-aspartylphosphate" evidence="1">
    <location>
        <position position="61"/>
    </location>
</feature>
<dbReference type="Pfam" id="PF00072">
    <property type="entry name" value="Response_reg"/>
    <property type="match status" value="1"/>
</dbReference>
<feature type="domain" description="Response regulatory" evidence="2">
    <location>
        <begin position="11"/>
        <end position="130"/>
    </location>
</feature>
<dbReference type="InterPro" id="IPR011717">
    <property type="entry name" value="TPR-4"/>
</dbReference>
<dbReference type="Pfam" id="PF07721">
    <property type="entry name" value="TPR_4"/>
    <property type="match status" value="3"/>
</dbReference>
<dbReference type="OrthoDB" id="7298659at2"/>
<dbReference type="CDD" id="cd17589">
    <property type="entry name" value="REC_TPR"/>
    <property type="match status" value="1"/>
</dbReference>
<dbReference type="Gene3D" id="1.25.40.10">
    <property type="entry name" value="Tetratricopeptide repeat domain"/>
    <property type="match status" value="3"/>
</dbReference>
<dbReference type="PANTHER" id="PTHR43228">
    <property type="entry name" value="TWO-COMPONENT RESPONSE REGULATOR"/>
    <property type="match status" value="1"/>
</dbReference>
<dbReference type="SUPFAM" id="SSF48452">
    <property type="entry name" value="TPR-like"/>
    <property type="match status" value="2"/>
</dbReference>
<dbReference type="Pfam" id="PF14559">
    <property type="entry name" value="TPR_19"/>
    <property type="match status" value="1"/>
</dbReference>
<protein>
    <submittedName>
        <fullName evidence="3">Tetratricopeptide repeat protein</fullName>
    </submittedName>
</protein>
<evidence type="ECO:0000256" key="1">
    <source>
        <dbReference type="PROSITE-ProRule" id="PRU00169"/>
    </source>
</evidence>
<evidence type="ECO:0000313" key="3">
    <source>
        <dbReference type="EMBL" id="THF66938.1"/>
    </source>
</evidence>
<dbReference type="InterPro" id="IPR011990">
    <property type="entry name" value="TPR-like_helical_dom_sf"/>
</dbReference>
<proteinExistence type="predicted"/>
<dbReference type="Gene3D" id="3.40.50.2300">
    <property type="match status" value="1"/>
</dbReference>
<accession>A0A4S4B2R3</accession>
<dbReference type="AlphaFoldDB" id="A0A4S4B2R3"/>
<evidence type="ECO:0000259" key="2">
    <source>
        <dbReference type="PROSITE" id="PS50110"/>
    </source>
</evidence>